<sequence>MKLRFETKILKKNTSYWHIVLNTMNFEKVLSDCSFRVLLNNNNDNNGLKLCMWKMIEQMTKPNNITRFRKLQTDKQQVKEAINFSSAEDDHLIAF</sequence>
<dbReference type="Proteomes" id="UP000054776">
    <property type="component" value="Unassembled WGS sequence"/>
</dbReference>
<dbReference type="EMBL" id="JYDH01000073">
    <property type="protein sequence ID" value="KRY34068.1"/>
    <property type="molecule type" value="Genomic_DNA"/>
</dbReference>
<keyword evidence="2" id="KW-1185">Reference proteome</keyword>
<gene>
    <name evidence="1" type="ORF">T01_32</name>
</gene>
<accession>A0A0V1BAN6</accession>
<organism evidence="1 2">
    <name type="scientific">Trichinella spiralis</name>
    <name type="common">Trichina worm</name>
    <dbReference type="NCBI Taxonomy" id="6334"/>
    <lineage>
        <taxon>Eukaryota</taxon>
        <taxon>Metazoa</taxon>
        <taxon>Ecdysozoa</taxon>
        <taxon>Nematoda</taxon>
        <taxon>Enoplea</taxon>
        <taxon>Dorylaimia</taxon>
        <taxon>Trichinellida</taxon>
        <taxon>Trichinellidae</taxon>
        <taxon>Trichinella</taxon>
    </lineage>
</organism>
<evidence type="ECO:0000313" key="1">
    <source>
        <dbReference type="EMBL" id="KRY34068.1"/>
    </source>
</evidence>
<proteinExistence type="predicted"/>
<name>A0A0V1BAN6_TRISP</name>
<protein>
    <submittedName>
        <fullName evidence="1">Uncharacterized protein</fullName>
    </submittedName>
</protein>
<dbReference type="OrthoDB" id="10304199at2759"/>
<dbReference type="InParanoid" id="A0A0V1BAN6"/>
<comment type="caution">
    <text evidence="1">The sequence shown here is derived from an EMBL/GenBank/DDBJ whole genome shotgun (WGS) entry which is preliminary data.</text>
</comment>
<dbReference type="AlphaFoldDB" id="A0A0V1BAN6"/>
<evidence type="ECO:0000313" key="2">
    <source>
        <dbReference type="Proteomes" id="UP000054776"/>
    </source>
</evidence>
<reference evidence="1 2" key="1">
    <citation type="submission" date="2015-01" db="EMBL/GenBank/DDBJ databases">
        <title>Evolution of Trichinella species and genotypes.</title>
        <authorList>
            <person name="Korhonen P.K."/>
            <person name="Edoardo P."/>
            <person name="Giuseppe L.R."/>
            <person name="Gasser R.B."/>
        </authorList>
    </citation>
    <scope>NUCLEOTIDE SEQUENCE [LARGE SCALE GENOMIC DNA]</scope>
    <source>
        <strain evidence="1">ISS3</strain>
    </source>
</reference>